<gene>
    <name evidence="3" type="ORF">HHL21_18730</name>
</gene>
<dbReference type="SUPFAM" id="SSF56601">
    <property type="entry name" value="beta-lactamase/transpeptidase-like"/>
    <property type="match status" value="1"/>
</dbReference>
<organism evidence="3 4">
    <name type="scientific">Massilia polaris</name>
    <dbReference type="NCBI Taxonomy" id="2728846"/>
    <lineage>
        <taxon>Bacteria</taxon>
        <taxon>Pseudomonadati</taxon>
        <taxon>Pseudomonadota</taxon>
        <taxon>Betaproteobacteria</taxon>
        <taxon>Burkholderiales</taxon>
        <taxon>Oxalobacteraceae</taxon>
        <taxon>Telluria group</taxon>
        <taxon>Massilia</taxon>
    </lineage>
</organism>
<proteinExistence type="predicted"/>
<dbReference type="RefSeq" id="WP_169468664.1">
    <property type="nucleotide sequence ID" value="NZ_JABBGG010000012.1"/>
</dbReference>
<feature type="domain" description="Beta-lactamase-related" evidence="2">
    <location>
        <begin position="44"/>
        <end position="398"/>
    </location>
</feature>
<feature type="signal peptide" evidence="1">
    <location>
        <begin position="1"/>
        <end position="21"/>
    </location>
</feature>
<comment type="caution">
    <text evidence="3">The sequence shown here is derived from an EMBL/GenBank/DDBJ whole genome shotgun (WGS) entry which is preliminary data.</text>
</comment>
<dbReference type="InterPro" id="IPR012338">
    <property type="entry name" value="Beta-lactam/transpept-like"/>
</dbReference>
<reference evidence="3 4" key="1">
    <citation type="submission" date="2020-04" db="EMBL/GenBank/DDBJ databases">
        <title>Massilia sp. RP-1-19 isolated from soil.</title>
        <authorList>
            <person name="Dahal R.H."/>
        </authorList>
    </citation>
    <scope>NUCLEOTIDE SEQUENCE [LARGE SCALE GENOMIC DNA]</scope>
    <source>
        <strain evidence="3 4">RP-1-19</strain>
    </source>
</reference>
<dbReference type="EMBL" id="JABBGG010000012">
    <property type="protein sequence ID" value="NML63078.1"/>
    <property type="molecule type" value="Genomic_DNA"/>
</dbReference>
<evidence type="ECO:0000313" key="3">
    <source>
        <dbReference type="EMBL" id="NML63078.1"/>
    </source>
</evidence>
<evidence type="ECO:0000313" key="4">
    <source>
        <dbReference type="Proteomes" id="UP000583752"/>
    </source>
</evidence>
<dbReference type="InterPro" id="IPR001466">
    <property type="entry name" value="Beta-lactam-related"/>
</dbReference>
<keyword evidence="1" id="KW-0732">Signal</keyword>
<dbReference type="PANTHER" id="PTHR43283">
    <property type="entry name" value="BETA-LACTAMASE-RELATED"/>
    <property type="match status" value="1"/>
</dbReference>
<feature type="chain" id="PRO_5032963278" evidence="1">
    <location>
        <begin position="22"/>
        <end position="423"/>
    </location>
</feature>
<dbReference type="AlphaFoldDB" id="A0A848HWG3"/>
<dbReference type="InterPro" id="IPR050789">
    <property type="entry name" value="Diverse_Enzym_Activities"/>
</dbReference>
<dbReference type="Pfam" id="PF00144">
    <property type="entry name" value="Beta-lactamase"/>
    <property type="match status" value="1"/>
</dbReference>
<evidence type="ECO:0000256" key="1">
    <source>
        <dbReference type="SAM" id="SignalP"/>
    </source>
</evidence>
<dbReference type="Proteomes" id="UP000583752">
    <property type="component" value="Unassembled WGS sequence"/>
</dbReference>
<dbReference type="PANTHER" id="PTHR43283:SF3">
    <property type="entry name" value="BETA-LACTAMASE FAMILY PROTEIN (AFU_ORTHOLOGUE AFUA_5G07500)"/>
    <property type="match status" value="1"/>
</dbReference>
<protein>
    <submittedName>
        <fullName evidence="3">Beta-lactamase family protein</fullName>
    </submittedName>
</protein>
<sequence>MKFLVSVLVVAALFGPGHGTAASLPLGPLAAHGVSPERLGRLHRFIQDVIAREQYLGAVTLVARNGTIIDWQAYGHQDAARGQPMQRDSIFRIYSMTKTVTAVAVLTLMEEGKLGLEDPVGKYLPDFAQPKLFAGGSAAAPKLRPAENRLTIRHLLTHTPGFAVYGKDDAPVNVLFARGRLSESADLKEYAARLARLPLAHEPGEQFHYDGVATQLLGRLVEVVAGMPFDQYLKQRIFDPLSMSDTGFSVPSANRHRIAAMTTSGKDGKVAPAAAGVVPAAGERMNPYLSGAGGLYSTAGDYARFAQMLLNGGTLDGASILGRKTVELMMQNHLSHLTPPTGPSAAEGFGLGGSVLLDPARRGRPGSVGQFGWSGAAATYYTIDPRENLVAILMLQHLPLGLPSDPPKLGVPFYNLVYQGLVK</sequence>
<keyword evidence="4" id="KW-1185">Reference proteome</keyword>
<dbReference type="Gene3D" id="3.40.710.10">
    <property type="entry name" value="DD-peptidase/beta-lactamase superfamily"/>
    <property type="match status" value="1"/>
</dbReference>
<accession>A0A848HWG3</accession>
<name>A0A848HWG3_9BURK</name>
<evidence type="ECO:0000259" key="2">
    <source>
        <dbReference type="Pfam" id="PF00144"/>
    </source>
</evidence>